<dbReference type="AlphaFoldDB" id="A0A839EXI7"/>
<dbReference type="EMBL" id="JACGXL010000001">
    <property type="protein sequence ID" value="MBA8885878.1"/>
    <property type="molecule type" value="Genomic_DNA"/>
</dbReference>
<accession>A0A839EXI7</accession>
<organism evidence="2 3">
    <name type="scientific">Dokdonella fugitiva</name>
    <dbReference type="NCBI Taxonomy" id="328517"/>
    <lineage>
        <taxon>Bacteria</taxon>
        <taxon>Pseudomonadati</taxon>
        <taxon>Pseudomonadota</taxon>
        <taxon>Gammaproteobacteria</taxon>
        <taxon>Lysobacterales</taxon>
        <taxon>Rhodanobacteraceae</taxon>
        <taxon>Dokdonella</taxon>
    </lineage>
</organism>
<evidence type="ECO:0000256" key="1">
    <source>
        <dbReference type="SAM" id="MobiDB-lite"/>
    </source>
</evidence>
<sequence>MGQQYNPQSNPSNPQAGHQKMPGQQDDKHRHSQAKEQQPNRTDRNPGSKKPQREQDE</sequence>
<feature type="compositionally biased region" description="Polar residues" evidence="1">
    <location>
        <begin position="1"/>
        <end position="16"/>
    </location>
</feature>
<dbReference type="Proteomes" id="UP000550401">
    <property type="component" value="Unassembled WGS sequence"/>
</dbReference>
<proteinExistence type="predicted"/>
<keyword evidence="3" id="KW-1185">Reference proteome</keyword>
<evidence type="ECO:0000313" key="3">
    <source>
        <dbReference type="Proteomes" id="UP000550401"/>
    </source>
</evidence>
<name>A0A839EXI7_9GAMM</name>
<reference evidence="2 3" key="1">
    <citation type="submission" date="2020-07" db="EMBL/GenBank/DDBJ databases">
        <title>Genomic Encyclopedia of Type Strains, Phase IV (KMG-V): Genome sequencing to study the core and pangenomes of soil and plant-associated prokaryotes.</title>
        <authorList>
            <person name="Whitman W."/>
        </authorList>
    </citation>
    <scope>NUCLEOTIDE SEQUENCE [LARGE SCALE GENOMIC DNA]</scope>
    <source>
        <strain evidence="2 3">RH2WT43</strain>
    </source>
</reference>
<evidence type="ECO:0000313" key="2">
    <source>
        <dbReference type="EMBL" id="MBA8885878.1"/>
    </source>
</evidence>
<comment type="caution">
    <text evidence="2">The sequence shown here is derived from an EMBL/GenBank/DDBJ whole genome shotgun (WGS) entry which is preliminary data.</text>
</comment>
<feature type="compositionally biased region" description="Basic and acidic residues" evidence="1">
    <location>
        <begin position="41"/>
        <end position="57"/>
    </location>
</feature>
<feature type="region of interest" description="Disordered" evidence="1">
    <location>
        <begin position="1"/>
        <end position="57"/>
    </location>
</feature>
<dbReference type="RefSeq" id="WP_182529003.1">
    <property type="nucleotide sequence ID" value="NZ_JACGXL010000001.1"/>
</dbReference>
<protein>
    <submittedName>
        <fullName evidence="2">Uncharacterized protein</fullName>
    </submittedName>
</protein>
<gene>
    <name evidence="2" type="ORF">FHW12_000069</name>
</gene>